<dbReference type="PANTHER" id="PTHR47843:SF2">
    <property type="entry name" value="BTB DOMAIN-CONTAINING PROTEIN"/>
    <property type="match status" value="1"/>
</dbReference>
<sequence>MDDKDSLINGLRAPSQRLIKIFIGGSTASPIQVQQQMLERLSSFFAKALQEDAYLEGIHGVLRFPEDEMDVWEVLIYWMFCRNLPKSLVAAEDCFNSCKFTNGTQNLPLAVRCWTTGDKYGIGDFQDAIMLPILRRLHKMQVDHFEGRFEEPYHIGLRHAAFDLQFIQLAFERTSPGSVMRDLLVDWMVFHVYGIEKEGYLTPQPLPLDHALEGLELLDGTGVLPAMLAKKKEYDEEGESALCWRKLQSSSQRFIEISFGTKTTYPVRVAQQTLENLSPYFKTALRINTFIEGANGTISLPEDEYDVWKVLLYWIFNHDLPDWMYARNLFNAQHKLGGQDPLYAHELHLAVRCWIAGDKYEISRFQDAVMLCVLRYLDKLQWRKWRLETDVLLLVLENSVHGSLLQELFLDWVAVRMYHDETDSYVDVLKSSDSKRLFERLDGTGFYPAMLVKRPMLHAGDELKWRASESNFDDPWWTEFFLISQRRFDCRCDHCE</sequence>
<proteinExistence type="predicted"/>
<evidence type="ECO:0000313" key="1">
    <source>
        <dbReference type="EMBL" id="SMY28851.1"/>
    </source>
</evidence>
<dbReference type="InterPro" id="IPR011333">
    <property type="entry name" value="SKP1/BTB/POZ_sf"/>
</dbReference>
<accession>A0A1Y6M1N2</accession>
<dbReference type="AlphaFoldDB" id="A0A1Y6M1N2"/>
<organism evidence="1 2">
    <name type="scientific">Zymoseptoria tritici ST99CH_1A5</name>
    <dbReference type="NCBI Taxonomy" id="1276529"/>
    <lineage>
        <taxon>Eukaryota</taxon>
        <taxon>Fungi</taxon>
        <taxon>Dikarya</taxon>
        <taxon>Ascomycota</taxon>
        <taxon>Pezizomycotina</taxon>
        <taxon>Dothideomycetes</taxon>
        <taxon>Dothideomycetidae</taxon>
        <taxon>Mycosphaerellales</taxon>
        <taxon>Mycosphaerellaceae</taxon>
        <taxon>Zymoseptoria</taxon>
    </lineage>
</organism>
<name>A0A1Y6M1N2_ZYMTR</name>
<dbReference type="EMBL" id="LT882686">
    <property type="protein sequence ID" value="SMY28851.1"/>
    <property type="molecule type" value="Genomic_DNA"/>
</dbReference>
<evidence type="ECO:0000313" key="2">
    <source>
        <dbReference type="Proteomes" id="UP000215453"/>
    </source>
</evidence>
<reference evidence="1 2" key="1">
    <citation type="submission" date="2016-10" db="EMBL/GenBank/DDBJ databases">
        <authorList>
            <person name="Varghese N."/>
        </authorList>
    </citation>
    <scope>NUCLEOTIDE SEQUENCE [LARGE SCALE GENOMIC DNA]</scope>
</reference>
<protein>
    <recommendedName>
        <fullName evidence="3">BTB domain-containing protein</fullName>
    </recommendedName>
</protein>
<dbReference type="PANTHER" id="PTHR47843">
    <property type="entry name" value="BTB DOMAIN-CONTAINING PROTEIN-RELATED"/>
    <property type="match status" value="1"/>
</dbReference>
<dbReference type="Proteomes" id="UP000215453">
    <property type="component" value="Chromosome 11"/>
</dbReference>
<evidence type="ECO:0008006" key="3">
    <source>
        <dbReference type="Google" id="ProtNLM"/>
    </source>
</evidence>
<gene>
    <name evidence="1" type="ORF">ZT1A5_G10297</name>
</gene>
<dbReference type="Gene3D" id="3.30.710.10">
    <property type="entry name" value="Potassium Channel Kv1.1, Chain A"/>
    <property type="match status" value="1"/>
</dbReference>